<proteinExistence type="predicted"/>
<dbReference type="EMBL" id="UINC01021568">
    <property type="protein sequence ID" value="SVA89388.1"/>
    <property type="molecule type" value="Genomic_DNA"/>
</dbReference>
<evidence type="ECO:0000313" key="1">
    <source>
        <dbReference type="EMBL" id="SVA89388.1"/>
    </source>
</evidence>
<name>A0A381ZJ79_9ZZZZ</name>
<dbReference type="AlphaFoldDB" id="A0A381ZJ79"/>
<gene>
    <name evidence="1" type="ORF">METZ01_LOCUS142242</name>
</gene>
<organism evidence="1">
    <name type="scientific">marine metagenome</name>
    <dbReference type="NCBI Taxonomy" id="408172"/>
    <lineage>
        <taxon>unclassified sequences</taxon>
        <taxon>metagenomes</taxon>
        <taxon>ecological metagenomes</taxon>
    </lineage>
</organism>
<accession>A0A381ZJ79</accession>
<reference evidence="1" key="1">
    <citation type="submission" date="2018-05" db="EMBL/GenBank/DDBJ databases">
        <authorList>
            <person name="Lanie J.A."/>
            <person name="Ng W.-L."/>
            <person name="Kazmierczak K.M."/>
            <person name="Andrzejewski T.M."/>
            <person name="Davidsen T.M."/>
            <person name="Wayne K.J."/>
            <person name="Tettelin H."/>
            <person name="Glass J.I."/>
            <person name="Rusch D."/>
            <person name="Podicherti R."/>
            <person name="Tsui H.-C.T."/>
            <person name="Winkler M.E."/>
        </authorList>
    </citation>
    <scope>NUCLEOTIDE SEQUENCE</scope>
</reference>
<feature type="non-terminal residue" evidence="1">
    <location>
        <position position="29"/>
    </location>
</feature>
<protein>
    <submittedName>
        <fullName evidence="1">Uncharacterized protein</fullName>
    </submittedName>
</protein>
<sequence length="29" mass="3515">MSFKNFKTGNSERYYNELAILRFTQQISQ</sequence>